<dbReference type="AlphaFoldDB" id="A0A2M7V3A7"/>
<dbReference type="EMBL" id="PFPI01000040">
    <property type="protein sequence ID" value="PIZ92961.1"/>
    <property type="molecule type" value="Genomic_DNA"/>
</dbReference>
<organism evidence="2 3">
    <name type="scientific">Candidatus Magasanikbacteria bacterium CG_4_10_14_0_2_um_filter_41_31</name>
    <dbReference type="NCBI Taxonomy" id="1974639"/>
    <lineage>
        <taxon>Bacteria</taxon>
        <taxon>Candidatus Magasanikiibacteriota</taxon>
    </lineage>
</organism>
<keyword evidence="1" id="KW-1133">Transmembrane helix</keyword>
<evidence type="ECO:0000313" key="3">
    <source>
        <dbReference type="Proteomes" id="UP000230078"/>
    </source>
</evidence>
<keyword evidence="1" id="KW-0812">Transmembrane</keyword>
<evidence type="ECO:0000256" key="1">
    <source>
        <dbReference type="SAM" id="Phobius"/>
    </source>
</evidence>
<sequence>MNFIPLLAEASSGENIFVLFIALIIGGVILAIIAMIPFIGPFLVIALVISAAQSTCDRRHGCTNIDKKDNMTYVVQLHEMNPNIDRVLKYPEDEIYIKYSE</sequence>
<name>A0A2M7V3A7_9BACT</name>
<reference evidence="3" key="1">
    <citation type="submission" date="2017-09" db="EMBL/GenBank/DDBJ databases">
        <title>Depth-based differentiation of microbial function through sediment-hosted aquifers and enrichment of novel symbionts in the deep terrestrial subsurface.</title>
        <authorList>
            <person name="Probst A.J."/>
            <person name="Ladd B."/>
            <person name="Jarett J.K."/>
            <person name="Geller-Mcgrath D.E."/>
            <person name="Sieber C.M.K."/>
            <person name="Emerson J.B."/>
            <person name="Anantharaman K."/>
            <person name="Thomas B.C."/>
            <person name="Malmstrom R."/>
            <person name="Stieglmeier M."/>
            <person name="Klingl A."/>
            <person name="Woyke T."/>
            <person name="Ryan C.M."/>
            <person name="Banfield J.F."/>
        </authorList>
    </citation>
    <scope>NUCLEOTIDE SEQUENCE [LARGE SCALE GENOMIC DNA]</scope>
</reference>
<protein>
    <submittedName>
        <fullName evidence="2">Uncharacterized protein</fullName>
    </submittedName>
</protein>
<gene>
    <name evidence="2" type="ORF">COX83_03120</name>
</gene>
<accession>A0A2M7V3A7</accession>
<feature type="transmembrane region" description="Helical" evidence="1">
    <location>
        <begin position="16"/>
        <end position="49"/>
    </location>
</feature>
<keyword evidence="1" id="KW-0472">Membrane</keyword>
<proteinExistence type="predicted"/>
<dbReference type="Proteomes" id="UP000230078">
    <property type="component" value="Unassembled WGS sequence"/>
</dbReference>
<evidence type="ECO:0000313" key="2">
    <source>
        <dbReference type="EMBL" id="PIZ92961.1"/>
    </source>
</evidence>
<comment type="caution">
    <text evidence="2">The sequence shown here is derived from an EMBL/GenBank/DDBJ whole genome shotgun (WGS) entry which is preliminary data.</text>
</comment>